<dbReference type="RefSeq" id="WP_152093507.1">
    <property type="nucleotide sequence ID" value="NZ_BLAJ01000003.1"/>
</dbReference>
<evidence type="ECO:0000313" key="1">
    <source>
        <dbReference type="EMBL" id="GES49987.1"/>
    </source>
</evidence>
<keyword evidence="2" id="KW-1185">Reference proteome</keyword>
<sequence>MDEAKRLSRGNGRYLAASQALEALESLKANFRSRIDHARRNPRFRRDIYVDLHFLLRVEHRMEDEQ</sequence>
<evidence type="ECO:0008006" key="3">
    <source>
        <dbReference type="Google" id="ProtNLM"/>
    </source>
</evidence>
<organism evidence="1 2">
    <name type="scientific">Rhizobium dioscoreae</name>
    <dbReference type="NCBI Taxonomy" id="2653122"/>
    <lineage>
        <taxon>Bacteria</taxon>
        <taxon>Pseudomonadati</taxon>
        <taxon>Pseudomonadota</taxon>
        <taxon>Alphaproteobacteria</taxon>
        <taxon>Hyphomicrobiales</taxon>
        <taxon>Rhizobiaceae</taxon>
        <taxon>Rhizobium/Agrobacterium group</taxon>
        <taxon>Rhizobium</taxon>
    </lineage>
</organism>
<comment type="caution">
    <text evidence="1">The sequence shown here is derived from an EMBL/GenBank/DDBJ whole genome shotgun (WGS) entry which is preliminary data.</text>
</comment>
<protein>
    <recommendedName>
        <fullName evidence="3">Mobile element protein</fullName>
    </recommendedName>
</protein>
<reference evidence="1 2" key="1">
    <citation type="journal article" date="2020" name="Genome Biol. Evol.">
        <title>Rhizobium dioscoreae sp. nov., a plant growth-promoting bacterium isolated from yam (Dioscorea species).</title>
        <authorList>
            <person name="Ouyabe M."/>
            <person name="Tanaka N."/>
            <person name="Shiwa Y."/>
            <person name="Fujita N."/>
            <person name="Kikuno H."/>
            <person name="Babil P."/>
            <person name="Shiwachi H."/>
        </authorList>
    </citation>
    <scope>NUCLEOTIDE SEQUENCE [LARGE SCALE GENOMIC DNA]</scope>
    <source>
        <strain evidence="1 2">S-93</strain>
    </source>
</reference>
<evidence type="ECO:0000313" key="2">
    <source>
        <dbReference type="Proteomes" id="UP000390335"/>
    </source>
</evidence>
<dbReference type="EMBL" id="BLAJ01000003">
    <property type="protein sequence ID" value="GES49987.1"/>
    <property type="molecule type" value="Genomic_DNA"/>
</dbReference>
<name>A0ABQ0Z3U1_9HYPH</name>
<accession>A0ABQ0Z3U1</accession>
<proteinExistence type="predicted"/>
<gene>
    <name evidence="1" type="ORF">RsS93_26010</name>
</gene>
<dbReference type="Proteomes" id="UP000390335">
    <property type="component" value="Unassembled WGS sequence"/>
</dbReference>